<protein>
    <submittedName>
        <fullName evidence="1">Uncharacterized protein</fullName>
    </submittedName>
</protein>
<gene>
    <name evidence="1" type="ORF">LCGC14_1034870</name>
</gene>
<sequence length="151" mass="15720">MPQNPISGVEENVPAPLMGRKSTAKLTATYEYDFRRQGGAIGDFILRGPTLPNNAIITDCWIDVITAPATDGQGTAAIALGFVSATDIQTSANYNGAPYSTEGLADLAGPEPGTESGYIKLTSAVGLLMTIVTGGLTAGRFFVLVSYDITD</sequence>
<dbReference type="EMBL" id="LAZR01004230">
    <property type="protein sequence ID" value="KKN10599.1"/>
    <property type="molecule type" value="Genomic_DNA"/>
</dbReference>
<proteinExistence type="predicted"/>
<dbReference type="AlphaFoldDB" id="A0A0F9MY39"/>
<accession>A0A0F9MY39</accession>
<reference evidence="1" key="1">
    <citation type="journal article" date="2015" name="Nature">
        <title>Complex archaea that bridge the gap between prokaryotes and eukaryotes.</title>
        <authorList>
            <person name="Spang A."/>
            <person name="Saw J.H."/>
            <person name="Jorgensen S.L."/>
            <person name="Zaremba-Niedzwiedzka K."/>
            <person name="Martijn J."/>
            <person name="Lind A.E."/>
            <person name="van Eijk R."/>
            <person name="Schleper C."/>
            <person name="Guy L."/>
            <person name="Ettema T.J."/>
        </authorList>
    </citation>
    <scope>NUCLEOTIDE SEQUENCE</scope>
</reference>
<name>A0A0F9MY39_9ZZZZ</name>
<comment type="caution">
    <text evidence="1">The sequence shown here is derived from an EMBL/GenBank/DDBJ whole genome shotgun (WGS) entry which is preliminary data.</text>
</comment>
<organism evidence="1">
    <name type="scientific">marine sediment metagenome</name>
    <dbReference type="NCBI Taxonomy" id="412755"/>
    <lineage>
        <taxon>unclassified sequences</taxon>
        <taxon>metagenomes</taxon>
        <taxon>ecological metagenomes</taxon>
    </lineage>
</organism>
<evidence type="ECO:0000313" key="1">
    <source>
        <dbReference type="EMBL" id="KKN10599.1"/>
    </source>
</evidence>